<dbReference type="Proteomes" id="UP000025227">
    <property type="component" value="Unplaced"/>
</dbReference>
<accession>A0A7I4Z7Y8</accession>
<dbReference type="PANTHER" id="PTHR47163:SF3">
    <property type="entry name" value="PROTEIN CBG18017"/>
    <property type="match status" value="1"/>
</dbReference>
<dbReference type="InterPro" id="IPR053164">
    <property type="entry name" value="IS1016-like_transposase"/>
</dbReference>
<dbReference type="OMA" id="HWANEES"/>
<dbReference type="WBParaSite" id="HCON_00192370-00001">
    <property type="protein sequence ID" value="HCON_00192370-00001"/>
    <property type="gene ID" value="HCON_00192370"/>
</dbReference>
<evidence type="ECO:0000313" key="3">
    <source>
        <dbReference type="WBParaSite" id="HCON_00192370-00001"/>
    </source>
</evidence>
<organism evidence="2 3">
    <name type="scientific">Haemonchus contortus</name>
    <name type="common">Barber pole worm</name>
    <dbReference type="NCBI Taxonomy" id="6289"/>
    <lineage>
        <taxon>Eukaryota</taxon>
        <taxon>Metazoa</taxon>
        <taxon>Ecdysozoa</taxon>
        <taxon>Nematoda</taxon>
        <taxon>Chromadorea</taxon>
        <taxon>Rhabditida</taxon>
        <taxon>Rhabditina</taxon>
        <taxon>Rhabditomorpha</taxon>
        <taxon>Strongyloidea</taxon>
        <taxon>Trichostrongylidae</taxon>
        <taxon>Haemonchus</taxon>
    </lineage>
</organism>
<sequence length="310" mass="36235">MAERLLSLRGFTLISTWPELASKSREEFDEWLADCGLLWKKRSCPNCGEPCTLTKQGKMNQESVRLKFECFRQQCRQPGIPRKIGYLKDTFFEGLRVDRKKIFLASYLFAYDLGTVKEMARTLEVSESSIVQWTQWFREVLVEYYTNNVSKIGGPNTVVQVDETCIVRRVGGIERKEWLFGGIQEGTKLVFMEIIDDHSSATLDAIIQKHVLPGGIVRTEKWEYSNLSYLGYHHETVNHSENVVDPDSGVHTQRTENFWNHLKAKIRSRHGLKGELWDDYFFEVLWKWQFNSEDLLYELWKLIAARHPIS</sequence>
<protein>
    <submittedName>
        <fullName evidence="3">DDE_Tnp_IS1595 domain-containing protein</fullName>
    </submittedName>
</protein>
<proteinExistence type="predicted"/>
<dbReference type="OrthoDB" id="5857661at2759"/>
<evidence type="ECO:0000259" key="1">
    <source>
        <dbReference type="SMART" id="SM01126"/>
    </source>
</evidence>
<reference evidence="3" key="1">
    <citation type="submission" date="2020-12" db="UniProtKB">
        <authorList>
            <consortium name="WormBaseParasite"/>
        </authorList>
    </citation>
    <scope>IDENTIFICATION</scope>
    <source>
        <strain evidence="3">MHco3</strain>
    </source>
</reference>
<evidence type="ECO:0000313" key="2">
    <source>
        <dbReference type="Proteomes" id="UP000025227"/>
    </source>
</evidence>
<dbReference type="SMART" id="SM01126">
    <property type="entry name" value="DDE_Tnp_IS1595"/>
    <property type="match status" value="1"/>
</dbReference>
<name>A0A7I4Z7Y8_HAECO</name>
<dbReference type="NCBIfam" id="NF033547">
    <property type="entry name" value="transpos_IS1595"/>
    <property type="match status" value="1"/>
</dbReference>
<keyword evidence="2" id="KW-1185">Reference proteome</keyword>
<dbReference type="AlphaFoldDB" id="A0A7I4Z7Y8"/>
<dbReference type="Pfam" id="PF12762">
    <property type="entry name" value="DDE_Tnp_IS1595"/>
    <property type="match status" value="1"/>
</dbReference>
<feature type="domain" description="ISXO2-like transposase" evidence="1">
    <location>
        <begin position="151"/>
        <end position="291"/>
    </location>
</feature>
<dbReference type="PANTHER" id="PTHR47163">
    <property type="entry name" value="DDE_TNP_IS1595 DOMAIN-CONTAINING PROTEIN"/>
    <property type="match status" value="1"/>
</dbReference>
<dbReference type="InterPro" id="IPR024445">
    <property type="entry name" value="Tnp_ISXO2-like"/>
</dbReference>